<organism evidence="2 3">
    <name type="scientific">Massilia frigida</name>
    <dbReference type="NCBI Taxonomy" id="2609281"/>
    <lineage>
        <taxon>Bacteria</taxon>
        <taxon>Pseudomonadati</taxon>
        <taxon>Pseudomonadota</taxon>
        <taxon>Betaproteobacteria</taxon>
        <taxon>Burkholderiales</taxon>
        <taxon>Oxalobacteraceae</taxon>
        <taxon>Telluria group</taxon>
        <taxon>Massilia</taxon>
    </lineage>
</organism>
<name>A0ABX0NDX6_9BURK</name>
<dbReference type="InterPro" id="IPR007361">
    <property type="entry name" value="DUF427"/>
</dbReference>
<accession>A0ABX0NDX6</accession>
<sequence length="96" mass="10659">MPTASWNGAVIADAPIDQVQIVENNVYFPMSAVRQDYLQPSATETKCPWKGTANYVSLLVDGETKRDAVWTYRAPFDAAKQIAGHVAFWKGVTVQR</sequence>
<dbReference type="PANTHER" id="PTHR34310">
    <property type="entry name" value="DUF427 DOMAIN PROTEIN (AFU_ORTHOLOGUE AFUA_3G02220)"/>
    <property type="match status" value="1"/>
</dbReference>
<proteinExistence type="predicted"/>
<dbReference type="RefSeq" id="WP_167087080.1">
    <property type="nucleotide sequence ID" value="NZ_WHJG01000010.1"/>
</dbReference>
<reference evidence="2 3" key="1">
    <citation type="submission" date="2019-10" db="EMBL/GenBank/DDBJ databases">
        <title>Taxonomy of Antarctic Massilia spp.: description of Massilia rubra sp. nov., Massilia aquatica sp. nov., Massilia mucilaginosa sp. nov., Massilia frigida sp. nov. isolated from streams, lakes and regoliths.</title>
        <authorList>
            <person name="Holochova P."/>
            <person name="Sedlacek I."/>
            <person name="Kralova S."/>
            <person name="Maslanova I."/>
            <person name="Busse H.-J."/>
            <person name="Stankova E."/>
            <person name="Vrbovska V."/>
            <person name="Kovarovic V."/>
            <person name="Bartak M."/>
            <person name="Svec P."/>
            <person name="Pantucek R."/>
        </authorList>
    </citation>
    <scope>NUCLEOTIDE SEQUENCE [LARGE SCALE GENOMIC DNA]</scope>
    <source>
        <strain evidence="2 3">CCM 8695</strain>
    </source>
</reference>
<protein>
    <submittedName>
        <fullName evidence="2">DUF427 domain-containing protein</fullName>
    </submittedName>
</protein>
<evidence type="ECO:0000313" key="2">
    <source>
        <dbReference type="EMBL" id="NHZ80138.1"/>
    </source>
</evidence>
<dbReference type="PANTHER" id="PTHR34310:SF5">
    <property type="entry name" value="DUF427 DOMAIN PROTEIN (AFU_ORTHOLOGUE AFUA_3G02220)"/>
    <property type="match status" value="1"/>
</dbReference>
<dbReference type="Proteomes" id="UP000621455">
    <property type="component" value="Unassembled WGS sequence"/>
</dbReference>
<gene>
    <name evidence="2" type="ORF">F2P44_12740</name>
</gene>
<dbReference type="Gene3D" id="2.170.150.40">
    <property type="entry name" value="Domain of unknown function (DUF427)"/>
    <property type="match status" value="1"/>
</dbReference>
<evidence type="ECO:0000313" key="3">
    <source>
        <dbReference type="Proteomes" id="UP000621455"/>
    </source>
</evidence>
<comment type="caution">
    <text evidence="2">The sequence shown here is derived from an EMBL/GenBank/DDBJ whole genome shotgun (WGS) entry which is preliminary data.</text>
</comment>
<dbReference type="Pfam" id="PF04248">
    <property type="entry name" value="NTP_transf_9"/>
    <property type="match status" value="1"/>
</dbReference>
<dbReference type="InterPro" id="IPR038694">
    <property type="entry name" value="DUF427_sf"/>
</dbReference>
<feature type="domain" description="DUF427" evidence="1">
    <location>
        <begin position="4"/>
        <end position="90"/>
    </location>
</feature>
<evidence type="ECO:0000259" key="1">
    <source>
        <dbReference type="Pfam" id="PF04248"/>
    </source>
</evidence>
<keyword evidence="3" id="KW-1185">Reference proteome</keyword>
<dbReference type="EMBL" id="WHJG01000010">
    <property type="protein sequence ID" value="NHZ80138.1"/>
    <property type="molecule type" value="Genomic_DNA"/>
</dbReference>